<dbReference type="PANTHER" id="PTHR11673">
    <property type="entry name" value="TRANSLATION INITIATION FACTOR 5A FAMILY MEMBER"/>
    <property type="match status" value="1"/>
</dbReference>
<dbReference type="GO" id="GO:0003723">
    <property type="term" value="F:RNA binding"/>
    <property type="evidence" value="ECO:0007669"/>
    <property type="project" value="InterPro"/>
</dbReference>
<dbReference type="InterPro" id="IPR014722">
    <property type="entry name" value="Rib_uL2_dom2"/>
</dbReference>
<organism evidence="1 2">
    <name type="scientific">Penicillium angulare</name>
    <dbReference type="NCBI Taxonomy" id="116970"/>
    <lineage>
        <taxon>Eukaryota</taxon>
        <taxon>Fungi</taxon>
        <taxon>Dikarya</taxon>
        <taxon>Ascomycota</taxon>
        <taxon>Pezizomycotina</taxon>
        <taxon>Eurotiomycetes</taxon>
        <taxon>Eurotiomycetidae</taxon>
        <taxon>Eurotiales</taxon>
        <taxon>Aspergillaceae</taxon>
        <taxon>Penicillium</taxon>
    </lineage>
</organism>
<keyword evidence="2" id="KW-1185">Reference proteome</keyword>
<dbReference type="InterPro" id="IPR012340">
    <property type="entry name" value="NA-bd_OB-fold"/>
</dbReference>
<name>A0A9W9FJ47_9EURO</name>
<reference evidence="1" key="1">
    <citation type="submission" date="2022-11" db="EMBL/GenBank/DDBJ databases">
        <authorList>
            <person name="Petersen C."/>
        </authorList>
    </citation>
    <scope>NUCLEOTIDE SEQUENCE</scope>
    <source>
        <strain evidence="1">IBT 30069</strain>
    </source>
</reference>
<dbReference type="SUPFAM" id="SSF50249">
    <property type="entry name" value="Nucleic acid-binding proteins"/>
    <property type="match status" value="1"/>
</dbReference>
<protein>
    <submittedName>
        <fullName evidence="1">Woronin body major protein</fullName>
    </submittedName>
</protein>
<dbReference type="SUPFAM" id="SSF50104">
    <property type="entry name" value="Translation proteins SH3-like domain"/>
    <property type="match status" value="1"/>
</dbReference>
<dbReference type="GO" id="GO:0043022">
    <property type="term" value="F:ribosome binding"/>
    <property type="evidence" value="ECO:0007669"/>
    <property type="project" value="InterPro"/>
</dbReference>
<dbReference type="Proteomes" id="UP001149165">
    <property type="component" value="Unassembled WGS sequence"/>
</dbReference>
<dbReference type="EMBL" id="JAPQKH010000004">
    <property type="protein sequence ID" value="KAJ5101181.1"/>
    <property type="molecule type" value="Genomic_DNA"/>
</dbReference>
<sequence length="175" mass="20104">MYSKTFKSNLNESDVIDVDAKSIHLGDFIYLHGRPCQVARIERSSIRDQYSFTGVDLMDRNPYEETSFNTESGQMAHGVVLNTYRVLDLADGYVTCEDEDGHVRKNLVVNGESLWSQLQQGFESTGDSLKVSVFWQYDRGYIVKFDNGGKSDKIKDVYPILYFQDWCTCDRCFSL</sequence>
<proteinExistence type="predicted"/>
<dbReference type="Gene3D" id="2.40.50.140">
    <property type="entry name" value="Nucleic acid-binding proteins"/>
    <property type="match status" value="1"/>
</dbReference>
<dbReference type="OrthoDB" id="9975114at2759"/>
<comment type="caution">
    <text evidence="1">The sequence shown here is derived from an EMBL/GenBank/DDBJ whole genome shotgun (WGS) entry which is preliminary data.</text>
</comment>
<reference evidence="1" key="2">
    <citation type="journal article" date="2023" name="IMA Fungus">
        <title>Comparative genomic study of the Penicillium genus elucidates a diverse pangenome and 15 lateral gene transfer events.</title>
        <authorList>
            <person name="Petersen C."/>
            <person name="Sorensen T."/>
            <person name="Nielsen M.R."/>
            <person name="Sondergaard T.E."/>
            <person name="Sorensen J.L."/>
            <person name="Fitzpatrick D.A."/>
            <person name="Frisvad J.C."/>
            <person name="Nielsen K.L."/>
        </authorList>
    </citation>
    <scope>NUCLEOTIDE SEQUENCE</scope>
    <source>
        <strain evidence="1">IBT 30069</strain>
    </source>
</reference>
<dbReference type="InterPro" id="IPR008991">
    <property type="entry name" value="Translation_prot_SH3-like_sf"/>
</dbReference>
<dbReference type="Gene3D" id="2.30.30.30">
    <property type="match status" value="1"/>
</dbReference>
<evidence type="ECO:0000313" key="1">
    <source>
        <dbReference type="EMBL" id="KAJ5101181.1"/>
    </source>
</evidence>
<dbReference type="GO" id="GO:0045901">
    <property type="term" value="P:positive regulation of translational elongation"/>
    <property type="evidence" value="ECO:0007669"/>
    <property type="project" value="InterPro"/>
</dbReference>
<dbReference type="InterPro" id="IPR001884">
    <property type="entry name" value="IF5A-like"/>
</dbReference>
<accession>A0A9W9FJ47</accession>
<evidence type="ECO:0000313" key="2">
    <source>
        <dbReference type="Proteomes" id="UP001149165"/>
    </source>
</evidence>
<dbReference type="AlphaFoldDB" id="A0A9W9FJ47"/>
<dbReference type="GO" id="GO:0003746">
    <property type="term" value="F:translation elongation factor activity"/>
    <property type="evidence" value="ECO:0007669"/>
    <property type="project" value="InterPro"/>
</dbReference>
<gene>
    <name evidence="1" type="ORF">N7456_007233</name>
</gene>